<proteinExistence type="predicted"/>
<evidence type="ECO:0000313" key="1">
    <source>
        <dbReference type="EMBL" id="KAH3882304.1"/>
    </source>
</evidence>
<dbReference type="AlphaFoldDB" id="A0A9D4MUW0"/>
<gene>
    <name evidence="1" type="ORF">DPMN_006239</name>
</gene>
<keyword evidence="2" id="KW-1185">Reference proteome</keyword>
<reference evidence="1" key="1">
    <citation type="journal article" date="2019" name="bioRxiv">
        <title>The Genome of the Zebra Mussel, Dreissena polymorpha: A Resource for Invasive Species Research.</title>
        <authorList>
            <person name="McCartney M.A."/>
            <person name="Auch B."/>
            <person name="Kono T."/>
            <person name="Mallez S."/>
            <person name="Zhang Y."/>
            <person name="Obille A."/>
            <person name="Becker A."/>
            <person name="Abrahante J.E."/>
            <person name="Garbe J."/>
            <person name="Badalamenti J.P."/>
            <person name="Herman A."/>
            <person name="Mangelson H."/>
            <person name="Liachko I."/>
            <person name="Sullivan S."/>
            <person name="Sone E.D."/>
            <person name="Koren S."/>
            <person name="Silverstein K.A.T."/>
            <person name="Beckman K.B."/>
            <person name="Gohl D.M."/>
        </authorList>
    </citation>
    <scope>NUCLEOTIDE SEQUENCE</scope>
    <source>
        <strain evidence="1">Duluth1</strain>
        <tissue evidence="1">Whole animal</tissue>
    </source>
</reference>
<name>A0A9D4MUW0_DREPO</name>
<organism evidence="1 2">
    <name type="scientific">Dreissena polymorpha</name>
    <name type="common">Zebra mussel</name>
    <name type="synonym">Mytilus polymorpha</name>
    <dbReference type="NCBI Taxonomy" id="45954"/>
    <lineage>
        <taxon>Eukaryota</taxon>
        <taxon>Metazoa</taxon>
        <taxon>Spiralia</taxon>
        <taxon>Lophotrochozoa</taxon>
        <taxon>Mollusca</taxon>
        <taxon>Bivalvia</taxon>
        <taxon>Autobranchia</taxon>
        <taxon>Heteroconchia</taxon>
        <taxon>Euheterodonta</taxon>
        <taxon>Imparidentia</taxon>
        <taxon>Neoheterodontei</taxon>
        <taxon>Myida</taxon>
        <taxon>Dreissenoidea</taxon>
        <taxon>Dreissenidae</taxon>
        <taxon>Dreissena</taxon>
    </lineage>
</organism>
<sequence>MDLSHERYARDTHGRRTTASTSVIGPFVQALPVLHLTVSYRPCPSNYLKTRYSYPKAGHSRRAASTNVIGPWVCALWCAMDVSELSCCKLNLSTTST</sequence>
<accession>A0A9D4MUW0</accession>
<dbReference type="Proteomes" id="UP000828390">
    <property type="component" value="Unassembled WGS sequence"/>
</dbReference>
<reference evidence="1" key="2">
    <citation type="submission" date="2020-11" db="EMBL/GenBank/DDBJ databases">
        <authorList>
            <person name="McCartney M.A."/>
            <person name="Auch B."/>
            <person name="Kono T."/>
            <person name="Mallez S."/>
            <person name="Becker A."/>
            <person name="Gohl D.M."/>
            <person name="Silverstein K.A.T."/>
            <person name="Koren S."/>
            <person name="Bechman K.B."/>
            <person name="Herman A."/>
            <person name="Abrahante J.E."/>
            <person name="Garbe J."/>
        </authorList>
    </citation>
    <scope>NUCLEOTIDE SEQUENCE</scope>
    <source>
        <strain evidence="1">Duluth1</strain>
        <tissue evidence="1">Whole animal</tissue>
    </source>
</reference>
<evidence type="ECO:0000313" key="2">
    <source>
        <dbReference type="Proteomes" id="UP000828390"/>
    </source>
</evidence>
<dbReference type="EMBL" id="JAIWYP010000001">
    <property type="protein sequence ID" value="KAH3882304.1"/>
    <property type="molecule type" value="Genomic_DNA"/>
</dbReference>
<comment type="caution">
    <text evidence="1">The sequence shown here is derived from an EMBL/GenBank/DDBJ whole genome shotgun (WGS) entry which is preliminary data.</text>
</comment>
<protein>
    <submittedName>
        <fullName evidence="1">Uncharacterized protein</fullName>
    </submittedName>
</protein>